<keyword evidence="2" id="KW-1185">Reference proteome</keyword>
<dbReference type="EMBL" id="JBHUMP010000019">
    <property type="protein sequence ID" value="MFD2741223.1"/>
    <property type="molecule type" value="Genomic_DNA"/>
</dbReference>
<protein>
    <submittedName>
        <fullName evidence="1">TIGR04282 family arsenosugar biosynthesis glycosyltransferase</fullName>
    </submittedName>
</protein>
<evidence type="ECO:0000313" key="2">
    <source>
        <dbReference type="Proteomes" id="UP001597474"/>
    </source>
</evidence>
<dbReference type="Pfam" id="PF09837">
    <property type="entry name" value="DUF2064"/>
    <property type="match status" value="1"/>
</dbReference>
<proteinExistence type="predicted"/>
<accession>A0ABW5U610</accession>
<sequence length="202" mass="22126">MRPTLVVMLKEPRPGRVKTRLGRDIGMVEAAWWFRHQSAALLRRIEDPRWRLALAVTPDRAGLQSRVWPGHLPRWAQGRGDLGARMARMLRRAGSGPVCVIGADIPGIRRYHIAQAFAALGAHDAVFGPAGDGGYWLAGLKHGAPAPRSLFRNVRWSGPHALEDTIASLPGFRIAQVAELHDVDTIDDLSMTTPGVRATSKV</sequence>
<organism evidence="1 2">
    <name type="scientific">Sulfitobacter aestuarii</name>
    <dbReference type="NCBI Taxonomy" id="2161676"/>
    <lineage>
        <taxon>Bacteria</taxon>
        <taxon>Pseudomonadati</taxon>
        <taxon>Pseudomonadota</taxon>
        <taxon>Alphaproteobacteria</taxon>
        <taxon>Rhodobacterales</taxon>
        <taxon>Roseobacteraceae</taxon>
        <taxon>Sulfitobacter</taxon>
    </lineage>
</organism>
<dbReference type="RefSeq" id="WP_386375649.1">
    <property type="nucleotide sequence ID" value="NZ_JBHUMP010000019.1"/>
</dbReference>
<reference evidence="2" key="1">
    <citation type="journal article" date="2019" name="Int. J. Syst. Evol. Microbiol.">
        <title>The Global Catalogue of Microorganisms (GCM) 10K type strain sequencing project: providing services to taxonomists for standard genome sequencing and annotation.</title>
        <authorList>
            <consortium name="The Broad Institute Genomics Platform"/>
            <consortium name="The Broad Institute Genome Sequencing Center for Infectious Disease"/>
            <person name="Wu L."/>
            <person name="Ma J."/>
        </authorList>
    </citation>
    <scope>NUCLEOTIDE SEQUENCE [LARGE SCALE GENOMIC DNA]</scope>
    <source>
        <strain evidence="2">TISTR 2562</strain>
    </source>
</reference>
<comment type="caution">
    <text evidence="1">The sequence shown here is derived from an EMBL/GenBank/DDBJ whole genome shotgun (WGS) entry which is preliminary data.</text>
</comment>
<dbReference type="NCBIfam" id="TIGR04282">
    <property type="entry name" value="glyco_like_cofC"/>
    <property type="match status" value="1"/>
</dbReference>
<dbReference type="InterPro" id="IPR018641">
    <property type="entry name" value="Trfase_1_rSAM/seldom-assoc"/>
</dbReference>
<evidence type="ECO:0000313" key="1">
    <source>
        <dbReference type="EMBL" id="MFD2741223.1"/>
    </source>
</evidence>
<dbReference type="Gene3D" id="3.90.550.10">
    <property type="entry name" value="Spore Coat Polysaccharide Biosynthesis Protein SpsA, Chain A"/>
    <property type="match status" value="1"/>
</dbReference>
<name>A0ABW5U610_9RHOB</name>
<dbReference type="PANTHER" id="PTHR36529:SF1">
    <property type="entry name" value="GLYCOSYLTRANSFERASE"/>
    <property type="match status" value="1"/>
</dbReference>
<gene>
    <name evidence="1" type="ORF">ACFSUD_16720</name>
</gene>
<dbReference type="InterPro" id="IPR029044">
    <property type="entry name" value="Nucleotide-diphossugar_trans"/>
</dbReference>
<dbReference type="SUPFAM" id="SSF53448">
    <property type="entry name" value="Nucleotide-diphospho-sugar transferases"/>
    <property type="match status" value="1"/>
</dbReference>
<dbReference type="PANTHER" id="PTHR36529">
    <property type="entry name" value="SLL1095 PROTEIN"/>
    <property type="match status" value="1"/>
</dbReference>
<dbReference type="Proteomes" id="UP001597474">
    <property type="component" value="Unassembled WGS sequence"/>
</dbReference>